<evidence type="ECO:0000313" key="2">
    <source>
        <dbReference type="EMBL" id="KMS97981.1"/>
    </source>
</evidence>
<feature type="signal peptide" evidence="1">
    <location>
        <begin position="1"/>
        <end position="26"/>
    </location>
</feature>
<dbReference type="OMA" id="CCSIDGN"/>
<organism evidence="2 3">
    <name type="scientific">Beta vulgaris subsp. vulgaris</name>
    <name type="common">Beet</name>
    <dbReference type="NCBI Taxonomy" id="3555"/>
    <lineage>
        <taxon>Eukaryota</taxon>
        <taxon>Viridiplantae</taxon>
        <taxon>Streptophyta</taxon>
        <taxon>Embryophyta</taxon>
        <taxon>Tracheophyta</taxon>
        <taxon>Spermatophyta</taxon>
        <taxon>Magnoliopsida</taxon>
        <taxon>eudicotyledons</taxon>
        <taxon>Gunneridae</taxon>
        <taxon>Pentapetalae</taxon>
        <taxon>Caryophyllales</taxon>
        <taxon>Chenopodiaceae</taxon>
        <taxon>Betoideae</taxon>
        <taxon>Beta</taxon>
    </lineage>
</organism>
<evidence type="ECO:0000256" key="1">
    <source>
        <dbReference type="SAM" id="SignalP"/>
    </source>
</evidence>
<protein>
    <submittedName>
        <fullName evidence="2">Uncharacterized protein</fullName>
    </submittedName>
</protein>
<dbReference type="Gramene" id="KMS97981">
    <property type="protein sequence ID" value="KMS97981"/>
    <property type="gene ID" value="BVRB_4g096980"/>
</dbReference>
<reference evidence="2 3" key="1">
    <citation type="journal article" date="2014" name="Nature">
        <title>The genome of the recently domesticated crop plant sugar beet (Beta vulgaris).</title>
        <authorList>
            <person name="Dohm J.C."/>
            <person name="Minoche A.E."/>
            <person name="Holtgrawe D."/>
            <person name="Capella-Gutierrez S."/>
            <person name="Zakrzewski F."/>
            <person name="Tafer H."/>
            <person name="Rupp O."/>
            <person name="Sorensen T.R."/>
            <person name="Stracke R."/>
            <person name="Reinhardt R."/>
            <person name="Goesmann A."/>
            <person name="Kraft T."/>
            <person name="Schulz B."/>
            <person name="Stadler P.F."/>
            <person name="Schmidt T."/>
            <person name="Gabaldon T."/>
            <person name="Lehrach H."/>
            <person name="Weisshaar B."/>
            <person name="Himmelbauer H."/>
        </authorList>
    </citation>
    <scope>NUCLEOTIDE SEQUENCE [LARGE SCALE GENOMIC DNA]</scope>
    <source>
        <tissue evidence="2">Taproot</tissue>
    </source>
</reference>
<dbReference type="AlphaFoldDB" id="A0A0J8BAN0"/>
<feature type="chain" id="PRO_5005294700" evidence="1">
    <location>
        <begin position="27"/>
        <end position="116"/>
    </location>
</feature>
<gene>
    <name evidence="2" type="ORF">BVRB_4g096980</name>
</gene>
<dbReference type="EMBL" id="KQ090276">
    <property type="protein sequence ID" value="KMS97981.1"/>
    <property type="molecule type" value="Genomic_DNA"/>
</dbReference>
<accession>A0A0J8BAN0</accession>
<evidence type="ECO:0000313" key="3">
    <source>
        <dbReference type="Proteomes" id="UP000035740"/>
    </source>
</evidence>
<dbReference type="Proteomes" id="UP000035740">
    <property type="component" value="Unassembled WGS sequence"/>
</dbReference>
<name>A0A0J8BAN0_BETVV</name>
<sequence length="116" mass="12580">MTRKPMHLLYLCLFLILALCIHLSLAHRASLTSLIHHNDPNQDGCCSIDGNCGPCNGGNGNCCQAGDFCYTCATTSPPAYILDSMEGNVAQNSEPIAPEWILKRQGHVNKPNPIDN</sequence>
<keyword evidence="1" id="KW-0732">Signal</keyword>
<keyword evidence="3" id="KW-1185">Reference proteome</keyword>
<proteinExistence type="predicted"/>